<dbReference type="EMBL" id="JAEILG010000011">
    <property type="protein sequence ID" value="MBI6563862.1"/>
    <property type="molecule type" value="Genomic_DNA"/>
</dbReference>
<comment type="caution">
    <text evidence="2">The sequence shown here is derived from an EMBL/GenBank/DDBJ whole genome shotgun (WGS) entry which is preliminary data.</text>
</comment>
<feature type="compositionally biased region" description="Basic and acidic residues" evidence="1">
    <location>
        <begin position="25"/>
        <end position="46"/>
    </location>
</feature>
<feature type="region of interest" description="Disordered" evidence="1">
    <location>
        <begin position="1"/>
        <end position="46"/>
    </location>
</feature>
<proteinExistence type="predicted"/>
<evidence type="ECO:0000313" key="3">
    <source>
        <dbReference type="Proteomes" id="UP000648914"/>
    </source>
</evidence>
<protein>
    <submittedName>
        <fullName evidence="2">Type III secretion effector protein</fullName>
    </submittedName>
</protein>
<accession>A0ABS0UE56</accession>
<organism evidence="2 3">
    <name type="scientific">Pseudomonas synxantha</name>
    <dbReference type="NCBI Taxonomy" id="47883"/>
    <lineage>
        <taxon>Bacteria</taxon>
        <taxon>Pseudomonadati</taxon>
        <taxon>Pseudomonadota</taxon>
        <taxon>Gammaproteobacteria</taxon>
        <taxon>Pseudomonadales</taxon>
        <taxon>Pseudomonadaceae</taxon>
        <taxon>Pseudomonas</taxon>
    </lineage>
</organism>
<gene>
    <name evidence="2" type="ORF">YA0852_07060</name>
</gene>
<evidence type="ECO:0000256" key="1">
    <source>
        <dbReference type="SAM" id="MobiDB-lite"/>
    </source>
</evidence>
<reference evidence="2 3" key="1">
    <citation type="submission" date="2020-12" db="EMBL/GenBank/DDBJ databases">
        <title>Comparative genomic insights into the epidemiology and virulence of plant pathogenic Pseudomonads from Turkey.</title>
        <authorList>
            <person name="Dillon M."/>
            <person name="Ruiz-Bedoya T."/>
            <person name="Bendalovic-Torma C."/>
            <person name="Guttman K.M."/>
            <person name="Kwak H."/>
            <person name="Middleton M.A."/>
            <person name="Wang P.W."/>
            <person name="Horuz S."/>
            <person name="Aysan Y."/>
            <person name="Guttman D.S."/>
        </authorList>
    </citation>
    <scope>NUCLEOTIDE SEQUENCE [LARGE SCALE GENOMIC DNA]</scope>
    <source>
        <strain evidence="2 3">S5_IA_2b</strain>
    </source>
</reference>
<dbReference type="RefSeq" id="WP_198719259.1">
    <property type="nucleotide sequence ID" value="NZ_JAEIKU010000018.1"/>
</dbReference>
<feature type="compositionally biased region" description="Polar residues" evidence="1">
    <location>
        <begin position="1"/>
        <end position="22"/>
    </location>
</feature>
<evidence type="ECO:0000313" key="2">
    <source>
        <dbReference type="EMBL" id="MBI6563862.1"/>
    </source>
</evidence>
<keyword evidence="3" id="KW-1185">Reference proteome</keyword>
<name>A0ABS0UE56_9PSED</name>
<dbReference type="Proteomes" id="UP000648914">
    <property type="component" value="Unassembled WGS sequence"/>
</dbReference>
<sequence length="59" mass="6451">MGNVNGASANTYQPPILSSSGGENEDLKQERKAAARESLKESIESFKITEKKKNIDAIR</sequence>